<dbReference type="Proteomes" id="UP001152592">
    <property type="component" value="Unassembled WGS sequence"/>
</dbReference>
<evidence type="ECO:0000313" key="2">
    <source>
        <dbReference type="EMBL" id="CAG8380702.1"/>
    </source>
</evidence>
<dbReference type="AlphaFoldDB" id="A0A9W4JBH5"/>
<accession>A0A9W4JBH5</accession>
<evidence type="ECO:0000313" key="3">
    <source>
        <dbReference type="Proteomes" id="UP001152592"/>
    </source>
</evidence>
<sequence>MENFTSDGFPVDFDDTIMALLNKDAPAAASSVGPSDAFLREFANGPGFDANLFASNVVNSQDLNGLAGSTVPKLQLNQQMSIEPQFAPQQTSLELQPNQQLPTEYQFAPQQGSVELPSPVRASSLDSLFEDDAPFDSDCQIIETPTTSPEAGHVVLSIPLPPPSAKKTGGKRVAKKAAQANGGPTPNDMSMPDKLKPVHFPRPLATPQQYAQHVSPFATMDPPAPADIVQPTHTDQARNRIKALTQERSYLQAALRRVTSIDPTTGKNTLQTLESQNANLRRVNTTQSNANKKLKKELADQRNSYGELAQRFNQMLYDLQQVQQQNVELKSQLGQP</sequence>
<dbReference type="EMBL" id="CAJVPD010000236">
    <property type="protein sequence ID" value="CAG8380702.1"/>
    <property type="molecule type" value="Genomic_DNA"/>
</dbReference>
<proteinExistence type="predicted"/>
<feature type="region of interest" description="Disordered" evidence="1">
    <location>
        <begin position="144"/>
        <end position="192"/>
    </location>
</feature>
<evidence type="ECO:0000256" key="1">
    <source>
        <dbReference type="SAM" id="MobiDB-lite"/>
    </source>
</evidence>
<reference evidence="2" key="1">
    <citation type="submission" date="2021-07" db="EMBL/GenBank/DDBJ databases">
        <authorList>
            <person name="Branca A.L. A."/>
        </authorList>
    </citation>
    <scope>NUCLEOTIDE SEQUENCE</scope>
</reference>
<organism evidence="2 3">
    <name type="scientific">Penicillium salamii</name>
    <dbReference type="NCBI Taxonomy" id="1612424"/>
    <lineage>
        <taxon>Eukaryota</taxon>
        <taxon>Fungi</taxon>
        <taxon>Dikarya</taxon>
        <taxon>Ascomycota</taxon>
        <taxon>Pezizomycotina</taxon>
        <taxon>Eurotiomycetes</taxon>
        <taxon>Eurotiomycetidae</taxon>
        <taxon>Eurotiales</taxon>
        <taxon>Aspergillaceae</taxon>
        <taxon>Penicillium</taxon>
    </lineage>
</organism>
<dbReference type="OrthoDB" id="3936150at2759"/>
<name>A0A9W4JBH5_9EURO</name>
<comment type="caution">
    <text evidence="2">The sequence shown here is derived from an EMBL/GenBank/DDBJ whole genome shotgun (WGS) entry which is preliminary data.</text>
</comment>
<gene>
    <name evidence="2" type="ORF">PSALAMII_LOCUS5670</name>
</gene>
<protein>
    <submittedName>
        <fullName evidence="2">Uncharacterized protein</fullName>
    </submittedName>
</protein>